<organism evidence="1 2">
    <name type="scientific">Streptomyces atratus</name>
    <dbReference type="NCBI Taxonomy" id="1893"/>
    <lineage>
        <taxon>Bacteria</taxon>
        <taxon>Bacillati</taxon>
        <taxon>Actinomycetota</taxon>
        <taxon>Actinomycetes</taxon>
        <taxon>Kitasatosporales</taxon>
        <taxon>Streptomycetaceae</taxon>
        <taxon>Streptomyces</taxon>
    </lineage>
</organism>
<dbReference type="OrthoDB" id="1706016at2"/>
<evidence type="ECO:0000313" key="2">
    <source>
        <dbReference type="Proteomes" id="UP000181909"/>
    </source>
</evidence>
<reference evidence="1 2" key="1">
    <citation type="submission" date="2016-11" db="EMBL/GenBank/DDBJ databases">
        <authorList>
            <person name="Jaros S."/>
            <person name="Januszkiewicz K."/>
            <person name="Wedrychowicz H."/>
        </authorList>
    </citation>
    <scope>NUCLEOTIDE SEQUENCE [LARGE SCALE GENOMIC DNA]</scope>
    <source>
        <strain evidence="1 2">OK807</strain>
    </source>
</reference>
<gene>
    <name evidence="1" type="ORF">SAMN02787144_1004236</name>
</gene>
<proteinExistence type="predicted"/>
<dbReference type="AlphaFoldDB" id="A0A1K1YEX1"/>
<accession>A0A1K1YEX1</accession>
<sequence>MRPVFGQPALGVGHGDENLGGDFFSPAAGGDDWLDTLAVVPKEQLAADGLCAAGAVIHPARCGEEVH</sequence>
<dbReference type="Proteomes" id="UP000181909">
    <property type="component" value="Unassembled WGS sequence"/>
</dbReference>
<dbReference type="EMBL" id="FPJO01000004">
    <property type="protein sequence ID" value="SFX59916.1"/>
    <property type="molecule type" value="Genomic_DNA"/>
</dbReference>
<protein>
    <submittedName>
        <fullName evidence="1">Uncharacterized protein</fullName>
    </submittedName>
</protein>
<name>A0A1K1YEX1_STRAR</name>
<evidence type="ECO:0000313" key="1">
    <source>
        <dbReference type="EMBL" id="SFX59916.1"/>
    </source>
</evidence>